<sequence length="285" mass="30250">MSTEIEDLLSDAADDSAQPLRHSVDDVVRRGRRGQRIRRAGAVAAGAVAVAGVATAVAVWPGQPSNPPVAGLGLPASPTTVTMDAKTGKVLPDKQLPQSTLSAAQVVARCKPQDRNYQQGSQKAAGGGSDPISNWTVAVTQGTGSWFHAILVSPDRKRYAYCLDNAEPGVASPGDDYLRQSVTADKPYVVYADRYGAKGVVPPGIAKIEFRTVDGVVSPAVIRDGFFLWYSTRTTVGDPMAPIWAVFSDARGREVARFDANPFQPDQAGVPGGKTFERTPIFAKK</sequence>
<dbReference type="STRING" id="479435.Kfla_3258"/>
<dbReference type="OrthoDB" id="3829778at2"/>
<keyword evidence="2" id="KW-1133">Transmembrane helix</keyword>
<dbReference type="KEGG" id="kfl:Kfla_3258"/>
<organism evidence="3 4">
    <name type="scientific">Kribbella flavida (strain DSM 17836 / JCM 10339 / NBRC 14399)</name>
    <dbReference type="NCBI Taxonomy" id="479435"/>
    <lineage>
        <taxon>Bacteria</taxon>
        <taxon>Bacillati</taxon>
        <taxon>Actinomycetota</taxon>
        <taxon>Actinomycetes</taxon>
        <taxon>Propionibacteriales</taxon>
        <taxon>Kribbellaceae</taxon>
        <taxon>Kribbella</taxon>
    </lineage>
</organism>
<keyword evidence="2" id="KW-0472">Membrane</keyword>
<keyword evidence="4" id="KW-1185">Reference proteome</keyword>
<evidence type="ECO:0000313" key="4">
    <source>
        <dbReference type="Proteomes" id="UP000007967"/>
    </source>
</evidence>
<evidence type="ECO:0000313" key="3">
    <source>
        <dbReference type="EMBL" id="ADB32319.1"/>
    </source>
</evidence>
<reference evidence="3 4" key="2">
    <citation type="journal article" date="2010" name="Stand. Genomic Sci.">
        <title>Complete genome sequence of Kribbella flavida type strain (IFO 14399).</title>
        <authorList>
            <person name="Pukall R."/>
            <person name="Lapidus A."/>
            <person name="Glavina Del Rio T."/>
            <person name="Copeland A."/>
            <person name="Tice H."/>
            <person name="Cheng J.-F."/>
            <person name="Lucas S."/>
            <person name="Chen F."/>
            <person name="Nolan M."/>
            <person name="LaButti K."/>
            <person name="Pati A."/>
            <person name="Ivanova N."/>
            <person name="Mavrommatis K."/>
            <person name="Mikhailova N."/>
            <person name="Pitluck S."/>
            <person name="Bruce D."/>
            <person name="Goodwin L."/>
            <person name="Land M."/>
            <person name="Hauser L."/>
            <person name="Chang Y.-J."/>
            <person name="Jeffries C.D."/>
            <person name="Chen A."/>
            <person name="Palaniappan K."/>
            <person name="Chain P."/>
            <person name="Rohde M."/>
            <person name="Goeker M."/>
            <person name="Bristow J."/>
            <person name="Eisen J.A."/>
            <person name="Markowitz V."/>
            <person name="Hugenholtz P."/>
            <person name="Kyrpides N.C."/>
            <person name="Klenk H.-P."/>
            <person name="Brettin T."/>
        </authorList>
    </citation>
    <scope>NUCLEOTIDE SEQUENCE [LARGE SCALE GENOMIC DNA]</scope>
    <source>
        <strain evidence="4">DSM 17836 / JCM 10339 / NBRC 14399</strain>
    </source>
</reference>
<proteinExistence type="predicted"/>
<accession>D2Q4K5</accession>
<name>D2Q4K5_KRIFD</name>
<feature type="region of interest" description="Disordered" evidence="1">
    <location>
        <begin position="112"/>
        <end position="131"/>
    </location>
</feature>
<gene>
    <name evidence="3" type="ordered locus">Kfla_3258</name>
</gene>
<evidence type="ECO:0000256" key="2">
    <source>
        <dbReference type="SAM" id="Phobius"/>
    </source>
</evidence>
<dbReference type="Proteomes" id="UP000007967">
    <property type="component" value="Chromosome"/>
</dbReference>
<feature type="transmembrane region" description="Helical" evidence="2">
    <location>
        <begin position="40"/>
        <end position="60"/>
    </location>
</feature>
<keyword evidence="2" id="KW-0812">Transmembrane</keyword>
<reference evidence="4" key="1">
    <citation type="submission" date="2009-09" db="EMBL/GenBank/DDBJ databases">
        <title>The complete genome of Kribbella flavida DSM 17836.</title>
        <authorList>
            <consortium name="US DOE Joint Genome Institute (JGI-PGF)"/>
            <person name="Lucas S."/>
            <person name="Copeland A."/>
            <person name="Lapidus A."/>
            <person name="Glavina del Rio T."/>
            <person name="Dalin E."/>
            <person name="Tice H."/>
            <person name="Bruce D."/>
            <person name="Goodwin L."/>
            <person name="Pitluck S."/>
            <person name="Kyrpides N."/>
            <person name="Mavromatis K."/>
            <person name="Ivanova N."/>
            <person name="Saunders E."/>
            <person name="Brettin T."/>
            <person name="Detter J.C."/>
            <person name="Han C."/>
            <person name="Larimer F."/>
            <person name="Land M."/>
            <person name="Hauser L."/>
            <person name="Markowitz V."/>
            <person name="Cheng J.-F."/>
            <person name="Hugenholtz P."/>
            <person name="Woyke T."/>
            <person name="Wu D."/>
            <person name="Pukall R."/>
            <person name="Klenk H.-P."/>
            <person name="Eisen J.A."/>
        </authorList>
    </citation>
    <scope>NUCLEOTIDE SEQUENCE [LARGE SCALE GENOMIC DNA]</scope>
    <source>
        <strain evidence="4">DSM 17836 / JCM 10339 / NBRC 14399</strain>
    </source>
</reference>
<protein>
    <submittedName>
        <fullName evidence="3">Uncharacterized protein</fullName>
    </submittedName>
</protein>
<dbReference type="AlphaFoldDB" id="D2Q4K5"/>
<dbReference type="HOGENOM" id="CLU_975852_0_0_11"/>
<dbReference type="EMBL" id="CP001736">
    <property type="protein sequence ID" value="ADB32319.1"/>
    <property type="molecule type" value="Genomic_DNA"/>
</dbReference>
<dbReference type="RefSeq" id="WP_012920875.1">
    <property type="nucleotide sequence ID" value="NC_013729.1"/>
</dbReference>
<evidence type="ECO:0000256" key="1">
    <source>
        <dbReference type="SAM" id="MobiDB-lite"/>
    </source>
</evidence>